<dbReference type="InterPro" id="IPR000938">
    <property type="entry name" value="CAP-Gly_domain"/>
</dbReference>
<sequence>MSKVEKIEIPDEVYEEDRDFIVDCPDSLRSFRKKQHAGCFNEEETAKKEAELAACDAEEAAAIAVGNHCQVVVVGLPTTIGTVMYVGTVDFKPGHWVGVKYASWET</sequence>
<accession>A0AAN8KLG6</accession>
<dbReference type="Proteomes" id="UP001356427">
    <property type="component" value="Unassembled WGS sequence"/>
</dbReference>
<comment type="caution">
    <text evidence="2">The sequence shown here is derived from an EMBL/GenBank/DDBJ whole genome shotgun (WGS) entry which is preliminary data.</text>
</comment>
<dbReference type="InterPro" id="IPR036859">
    <property type="entry name" value="CAP-Gly_dom_sf"/>
</dbReference>
<evidence type="ECO:0000313" key="2">
    <source>
        <dbReference type="EMBL" id="KAK6297009.1"/>
    </source>
</evidence>
<dbReference type="Pfam" id="PF01302">
    <property type="entry name" value="CAP_GLY"/>
    <property type="match status" value="1"/>
</dbReference>
<dbReference type="Gene3D" id="2.30.30.190">
    <property type="entry name" value="CAP Gly-rich-like domain"/>
    <property type="match status" value="1"/>
</dbReference>
<organism evidence="2 3">
    <name type="scientific">Coregonus suidteri</name>
    <dbReference type="NCBI Taxonomy" id="861788"/>
    <lineage>
        <taxon>Eukaryota</taxon>
        <taxon>Metazoa</taxon>
        <taxon>Chordata</taxon>
        <taxon>Craniata</taxon>
        <taxon>Vertebrata</taxon>
        <taxon>Euteleostomi</taxon>
        <taxon>Actinopterygii</taxon>
        <taxon>Neopterygii</taxon>
        <taxon>Teleostei</taxon>
        <taxon>Protacanthopterygii</taxon>
        <taxon>Salmoniformes</taxon>
        <taxon>Salmonidae</taxon>
        <taxon>Coregoninae</taxon>
        <taxon>Coregonus</taxon>
    </lineage>
</organism>
<proteinExistence type="predicted"/>
<dbReference type="SUPFAM" id="SSF74924">
    <property type="entry name" value="Cap-Gly domain"/>
    <property type="match status" value="1"/>
</dbReference>
<keyword evidence="3" id="KW-1185">Reference proteome</keyword>
<reference evidence="2 3" key="1">
    <citation type="submission" date="2021-04" db="EMBL/GenBank/DDBJ databases">
        <authorList>
            <person name="De Guttry C."/>
            <person name="Zahm M."/>
            <person name="Klopp C."/>
            <person name="Cabau C."/>
            <person name="Louis A."/>
            <person name="Berthelot C."/>
            <person name="Parey E."/>
            <person name="Roest Crollius H."/>
            <person name="Montfort J."/>
            <person name="Robinson-Rechavi M."/>
            <person name="Bucao C."/>
            <person name="Bouchez O."/>
            <person name="Gislard M."/>
            <person name="Lluch J."/>
            <person name="Milhes M."/>
            <person name="Lampietro C."/>
            <person name="Lopez Roques C."/>
            <person name="Donnadieu C."/>
            <person name="Braasch I."/>
            <person name="Desvignes T."/>
            <person name="Postlethwait J."/>
            <person name="Bobe J."/>
            <person name="Wedekind C."/>
            <person name="Guiguen Y."/>
        </authorList>
    </citation>
    <scope>NUCLEOTIDE SEQUENCE [LARGE SCALE GENOMIC DNA]</scope>
    <source>
        <strain evidence="2">Cs_M1</strain>
        <tissue evidence="2">Blood</tissue>
    </source>
</reference>
<name>A0AAN8KLG6_9TELE</name>
<dbReference type="AlphaFoldDB" id="A0AAN8KLG6"/>
<gene>
    <name evidence="2" type="ORF">J4Q44_G00331510</name>
</gene>
<dbReference type="EMBL" id="JAGTTL010000032">
    <property type="protein sequence ID" value="KAK6297009.1"/>
    <property type="molecule type" value="Genomic_DNA"/>
</dbReference>
<feature type="domain" description="CAP-Gly" evidence="1">
    <location>
        <begin position="77"/>
        <end position="101"/>
    </location>
</feature>
<evidence type="ECO:0000313" key="3">
    <source>
        <dbReference type="Proteomes" id="UP001356427"/>
    </source>
</evidence>
<protein>
    <recommendedName>
        <fullName evidence="1">CAP-Gly domain-containing protein</fullName>
    </recommendedName>
</protein>
<evidence type="ECO:0000259" key="1">
    <source>
        <dbReference type="Pfam" id="PF01302"/>
    </source>
</evidence>